<organism evidence="2 3">
    <name type="scientific">Candidatus Methylocalor cossyra</name>
    <dbReference type="NCBI Taxonomy" id="3108543"/>
    <lineage>
        <taxon>Bacteria</taxon>
        <taxon>Pseudomonadati</taxon>
        <taxon>Pseudomonadota</taxon>
        <taxon>Gammaproteobacteria</taxon>
        <taxon>Methylococcales</taxon>
        <taxon>Methylococcaceae</taxon>
        <taxon>Candidatus Methylocalor</taxon>
    </lineage>
</organism>
<evidence type="ECO:0000313" key="3">
    <source>
        <dbReference type="Proteomes" id="UP001497493"/>
    </source>
</evidence>
<proteinExistence type="predicted"/>
<evidence type="ECO:0000256" key="1">
    <source>
        <dbReference type="SAM" id="Phobius"/>
    </source>
</evidence>
<keyword evidence="1" id="KW-0472">Membrane</keyword>
<dbReference type="Proteomes" id="UP001497493">
    <property type="component" value="Chromosome"/>
</dbReference>
<keyword evidence="1" id="KW-0812">Transmembrane</keyword>
<dbReference type="RefSeq" id="WP_348759520.1">
    <property type="nucleotide sequence ID" value="NZ_OZ026884.1"/>
</dbReference>
<protein>
    <submittedName>
        <fullName evidence="2">Uncharacterized protein</fullName>
    </submittedName>
</protein>
<reference evidence="2 3" key="1">
    <citation type="submission" date="2024-04" db="EMBL/GenBank/DDBJ databases">
        <authorList>
            <person name="Cremers G."/>
        </authorList>
    </citation>
    <scope>NUCLEOTIDE SEQUENCE [LARGE SCALE GENOMIC DNA]</scope>
    <source>
        <strain evidence="2">MeCH1-AG</strain>
    </source>
</reference>
<feature type="transmembrane region" description="Helical" evidence="1">
    <location>
        <begin position="116"/>
        <end position="135"/>
    </location>
</feature>
<sequence length="136" mass="14960">MKPVTRETVSIVHNKVPNRIRLRVPVIKNKATYAALLRQNLLRDSAARGIYHAEPNIITGTILIKYHPAFHNEADILRTVSQAAHRVADGGIEITAKHKEPKLGKMRPQAFFTRELLVSICGNVIAGLILAAVIAG</sequence>
<dbReference type="EMBL" id="OZ026884">
    <property type="protein sequence ID" value="CAL1240002.1"/>
    <property type="molecule type" value="Genomic_DNA"/>
</dbReference>
<keyword evidence="1" id="KW-1133">Transmembrane helix</keyword>
<evidence type="ECO:0000313" key="2">
    <source>
        <dbReference type="EMBL" id="CAL1240002.1"/>
    </source>
</evidence>
<gene>
    <name evidence="2" type="ORF">MECH1_V1_1226</name>
</gene>
<accession>A0ABP1C6X3</accession>
<keyword evidence="3" id="KW-1185">Reference proteome</keyword>
<dbReference type="Pfam" id="PF19991">
    <property type="entry name" value="HMA_2"/>
    <property type="match status" value="1"/>
</dbReference>
<name>A0ABP1C6X3_9GAMM</name>